<dbReference type="InterPro" id="IPR016545">
    <property type="entry name" value="UCP009120_prtse"/>
</dbReference>
<dbReference type="PIRSF" id="PIRSF009120">
    <property type="entry name" value="UCP009120_prtse"/>
    <property type="match status" value="1"/>
</dbReference>
<name>A0A8D5AJ54_9GAMM</name>
<dbReference type="CDD" id="cd03765">
    <property type="entry name" value="proteasome_beta_bacterial"/>
    <property type="match status" value="1"/>
</dbReference>
<reference evidence="1" key="1">
    <citation type="submission" date="2019-06" db="EMBL/GenBank/DDBJ databases">
        <title>Complete genome sequence of Methylogaea oryzae strain JCM16910.</title>
        <authorList>
            <person name="Asakawa S."/>
        </authorList>
    </citation>
    <scope>NUCLEOTIDE SEQUENCE</scope>
    <source>
        <strain evidence="1">E10</strain>
    </source>
</reference>
<dbReference type="Proteomes" id="UP000824988">
    <property type="component" value="Chromosome"/>
</dbReference>
<organism evidence="1 2">
    <name type="scientific">Methylogaea oryzae</name>
    <dbReference type="NCBI Taxonomy" id="1295382"/>
    <lineage>
        <taxon>Bacteria</taxon>
        <taxon>Pseudomonadati</taxon>
        <taxon>Pseudomonadota</taxon>
        <taxon>Gammaproteobacteria</taxon>
        <taxon>Methylococcales</taxon>
        <taxon>Methylococcaceae</taxon>
        <taxon>Methylogaea</taxon>
    </lineage>
</organism>
<dbReference type="RefSeq" id="WP_221048418.1">
    <property type="nucleotide sequence ID" value="NZ_AP019782.1"/>
</dbReference>
<protein>
    <submittedName>
        <fullName evidence="1">Peptidase</fullName>
    </submittedName>
</protein>
<sequence length="242" mass="26517">MTYCVGLLLESGLVLASDTRTNAGVDHVSTFPKMTVFSVPGERLLVTLTSGNLAISQAVINRLHKQIQEGALPNLHSVASLADAAKVVGDALRAVHEDDAEYLRKHSAEFIQSIILGGQIRGERPRLFNVYAAGNFIEAVPETPYFQIGETKYGKPILDRVIGNRSSLEEAAKCALLSFDSTIRSNLSVGMPIDIFLYRADSFSDAGQIRITDSDAYFNRLRKGWAEGLKKVFAALPDPDWF</sequence>
<dbReference type="InterPro" id="IPR001353">
    <property type="entry name" value="Proteasome_sua/b"/>
</dbReference>
<proteinExistence type="predicted"/>
<dbReference type="GO" id="GO:0051603">
    <property type="term" value="P:proteolysis involved in protein catabolic process"/>
    <property type="evidence" value="ECO:0007669"/>
    <property type="project" value="InterPro"/>
</dbReference>
<dbReference type="EMBL" id="AP019782">
    <property type="protein sequence ID" value="BBL70424.1"/>
    <property type="molecule type" value="Genomic_DNA"/>
</dbReference>
<dbReference type="KEGG" id="moz:MoryE10_10300"/>
<gene>
    <name evidence="1" type="ORF">MoryE10_10300</name>
</gene>
<evidence type="ECO:0000313" key="2">
    <source>
        <dbReference type="Proteomes" id="UP000824988"/>
    </source>
</evidence>
<dbReference type="Pfam" id="PF00227">
    <property type="entry name" value="Proteasome"/>
    <property type="match status" value="1"/>
</dbReference>
<accession>A0A8D5AJ54</accession>
<keyword evidence="2" id="KW-1185">Reference proteome</keyword>
<evidence type="ECO:0000313" key="1">
    <source>
        <dbReference type="EMBL" id="BBL70424.1"/>
    </source>
</evidence>
<dbReference type="AlphaFoldDB" id="A0A8D5AJ54"/>
<dbReference type="GO" id="GO:0005839">
    <property type="term" value="C:proteasome core complex"/>
    <property type="evidence" value="ECO:0007669"/>
    <property type="project" value="InterPro"/>
</dbReference>